<evidence type="ECO:0000256" key="8">
    <source>
        <dbReference type="ARBA" id="ARBA00023136"/>
    </source>
</evidence>
<evidence type="ECO:0000256" key="6">
    <source>
        <dbReference type="ARBA" id="ARBA00022989"/>
    </source>
</evidence>
<dbReference type="PANTHER" id="PTHR11567:SF110">
    <property type="entry name" value="2-PHOSPHOXYLOSE PHOSPHATASE 1"/>
    <property type="match status" value="1"/>
</dbReference>
<comment type="subcellular location">
    <subcellularLocation>
        <location evidence="1">Golgi apparatus membrane</location>
        <topology evidence="1">Single-pass type II membrane protein</topology>
    </subcellularLocation>
</comment>
<comment type="function">
    <text evidence="13">Responsible for the 2-O-dephosphorylation of xylose in the glycosaminoglycan-protein linkage region of proteoglycans thereby regulating the amount of mature glycosaminoglycan (GAG) chains. Sulfated glycosaminoglycans (GAGs), including heparan sulfate and chondroitin sulfate, are synthesized on the so-called common GAG-protein linkage region (GlcUAbeta1-3Galbeta1-3Galbeta1-4Xylbeta1-O-Ser) of core proteins, which is formed by the stepwise addition of monosaccharide residues by the respective specific glycosyltransferases. Xylose 2-O-dephosphorylation during completion of linkage region formation is a prerequisite for the initiation and efficient elongation of the repeating disaccharide region of GAG chains.</text>
</comment>
<evidence type="ECO:0000256" key="12">
    <source>
        <dbReference type="ARBA" id="ARBA00041499"/>
    </source>
</evidence>
<dbReference type="KEGG" id="pcad:102990079"/>
<keyword evidence="7" id="KW-0333">Golgi apparatus</keyword>
<sequence length="559" mass="63261">MLFRNRFVLLLALAALLAFVSLSLQFCECVAGLAGPGGGTDAAFVHASAQPLTQTAPPPGFGVLKAEGSTQRTFWEVDHVELLVLDEEARGERSEHAERQDKPRQLGGSGAGEELGPRLLLFEVGSWHLQLQLFVGPPEGQRDGPLLGDNQTVCFSLAGHAPHHFKLVSVHVFIRHGDRYPLYVIPKTKRPEIDCTLVANRKPYHPKLEAFVSHMSKGPGASFESPLHSLPLYPSHQLCEMGELTQTGVVQHLQNGQLLRDVYLKKHKLLPSDWSTKQLHLETTGKSRTLQSGLALLYGFLPDFDWKKIYFRHQPSALFCSGSCYCPLRNQYLEKEQRRQYLLRLKNMQLERTYEEMARIVDTSSKQLRAANPIDAMLCLFCHNVSFPCTRNGCVNMEHFKVIKRHQIEDERERQEKKLYLGYALLGAHPILNQTVGRMRRAAEGRKEELFALSSAHDVTLAPILSALGLTEARFPRFAARLIFELWQDREKPGEHSVRILYDGVDVTFHTSFCQDHHKRSPKPMCPLENFVRFVKRDMFVALGSGSTNYYDACHREGS</sequence>
<dbReference type="InterPro" id="IPR029033">
    <property type="entry name" value="His_PPase_superfam"/>
</dbReference>
<proteinExistence type="inferred from homology"/>
<dbReference type="OrthoDB" id="10262962at2759"/>
<evidence type="ECO:0000256" key="7">
    <source>
        <dbReference type="ARBA" id="ARBA00023034"/>
    </source>
</evidence>
<keyword evidence="4" id="KW-0378">Hydrolase</keyword>
<dbReference type="Pfam" id="PF00328">
    <property type="entry name" value="His_Phos_2"/>
    <property type="match status" value="1"/>
</dbReference>
<keyword evidence="5" id="KW-0735">Signal-anchor</keyword>
<dbReference type="RefSeq" id="XP_054942851.1">
    <property type="nucleotide sequence ID" value="XM_055086876.1"/>
</dbReference>
<dbReference type="GO" id="GO:0000139">
    <property type="term" value="C:Golgi membrane"/>
    <property type="evidence" value="ECO:0007669"/>
    <property type="project" value="UniProtKB-SubCell"/>
</dbReference>
<keyword evidence="9" id="KW-0325">Glycoprotein</keyword>
<gene>
    <name evidence="18" type="primary">PXYLP1</name>
</gene>
<dbReference type="GeneID" id="102990079"/>
<comment type="subunit">
    <text evidence="14">Interacts with B3GAT3; the interaction increases the 2-phosphoxylose phosphatase activity of PXYLP1 during completion of linkage region formation in a B3GAT3-mediated manner.</text>
</comment>
<feature type="compositionally biased region" description="Basic and acidic residues" evidence="15">
    <location>
        <begin position="91"/>
        <end position="104"/>
    </location>
</feature>
<keyword evidence="16" id="KW-0732">Signal</keyword>
<keyword evidence="17" id="KW-1185">Reference proteome</keyword>
<evidence type="ECO:0000256" key="16">
    <source>
        <dbReference type="SAM" id="SignalP"/>
    </source>
</evidence>
<evidence type="ECO:0000256" key="3">
    <source>
        <dbReference type="ARBA" id="ARBA00022692"/>
    </source>
</evidence>
<keyword evidence="8" id="KW-0472">Membrane</keyword>
<dbReference type="CDD" id="cd07061">
    <property type="entry name" value="HP_HAP_like"/>
    <property type="match status" value="1"/>
</dbReference>
<evidence type="ECO:0000256" key="4">
    <source>
        <dbReference type="ARBA" id="ARBA00022801"/>
    </source>
</evidence>
<organism evidence="17 18">
    <name type="scientific">Physeter macrocephalus</name>
    <name type="common">Sperm whale</name>
    <name type="synonym">Physeter catodon</name>
    <dbReference type="NCBI Taxonomy" id="9755"/>
    <lineage>
        <taxon>Eukaryota</taxon>
        <taxon>Metazoa</taxon>
        <taxon>Chordata</taxon>
        <taxon>Craniata</taxon>
        <taxon>Vertebrata</taxon>
        <taxon>Euteleostomi</taxon>
        <taxon>Mammalia</taxon>
        <taxon>Eutheria</taxon>
        <taxon>Laurasiatheria</taxon>
        <taxon>Artiodactyla</taxon>
        <taxon>Whippomorpha</taxon>
        <taxon>Cetacea</taxon>
        <taxon>Odontoceti</taxon>
        <taxon>Physeteridae</taxon>
        <taxon>Physeter</taxon>
    </lineage>
</organism>
<dbReference type="GO" id="GO:0050650">
    <property type="term" value="P:chondroitin sulfate proteoglycan biosynthetic process"/>
    <property type="evidence" value="ECO:0007669"/>
    <property type="project" value="TreeGrafter"/>
</dbReference>
<keyword evidence="3" id="KW-0812">Transmembrane</keyword>
<dbReference type="GO" id="GO:0006024">
    <property type="term" value="P:glycosaminoglycan biosynthetic process"/>
    <property type="evidence" value="ECO:0007669"/>
    <property type="project" value="TreeGrafter"/>
</dbReference>
<evidence type="ECO:0000313" key="18">
    <source>
        <dbReference type="RefSeq" id="XP_054942851.1"/>
    </source>
</evidence>
<dbReference type="AlphaFoldDB" id="A0A9W2WUB8"/>
<dbReference type="InterPro" id="IPR000560">
    <property type="entry name" value="His_Pase_clade-2"/>
</dbReference>
<evidence type="ECO:0000313" key="17">
    <source>
        <dbReference type="Proteomes" id="UP000248484"/>
    </source>
</evidence>
<accession>A0A9W2WUB8</accession>
<evidence type="ECO:0000256" key="13">
    <source>
        <dbReference type="ARBA" id="ARBA00054502"/>
    </source>
</evidence>
<dbReference type="FunFam" id="3.40.50.1240:FF:000011">
    <property type="entry name" value="2-phosphoxylose phosphatase 1"/>
    <property type="match status" value="1"/>
</dbReference>
<protein>
    <recommendedName>
        <fullName evidence="11">2-phosphoxylose phosphatase 1</fullName>
    </recommendedName>
    <alternativeName>
        <fullName evidence="12">Acid phosphatase-like protein 2</fullName>
    </alternativeName>
</protein>
<evidence type="ECO:0000256" key="10">
    <source>
        <dbReference type="ARBA" id="ARBA00036311"/>
    </source>
</evidence>
<keyword evidence="6" id="KW-1133">Transmembrane helix</keyword>
<dbReference type="GO" id="GO:0016791">
    <property type="term" value="F:phosphatase activity"/>
    <property type="evidence" value="ECO:0007669"/>
    <property type="project" value="TreeGrafter"/>
</dbReference>
<evidence type="ECO:0000256" key="9">
    <source>
        <dbReference type="ARBA" id="ARBA00023180"/>
    </source>
</evidence>
<dbReference type="InterPro" id="IPR050645">
    <property type="entry name" value="Histidine_acid_phosphatase"/>
</dbReference>
<comment type="similarity">
    <text evidence="2">Belongs to the histidine acid phosphatase family.</text>
</comment>
<evidence type="ECO:0000256" key="1">
    <source>
        <dbReference type="ARBA" id="ARBA00004323"/>
    </source>
</evidence>
<feature type="chain" id="PRO_5040943980" description="2-phosphoxylose phosphatase 1" evidence="16">
    <location>
        <begin position="24"/>
        <end position="559"/>
    </location>
</feature>
<feature type="signal peptide" evidence="16">
    <location>
        <begin position="1"/>
        <end position="23"/>
    </location>
</feature>
<evidence type="ECO:0000256" key="5">
    <source>
        <dbReference type="ARBA" id="ARBA00022968"/>
    </source>
</evidence>
<dbReference type="PANTHER" id="PTHR11567">
    <property type="entry name" value="ACID PHOSPHATASE-RELATED"/>
    <property type="match status" value="1"/>
</dbReference>
<name>A0A9W2WUB8_PHYMC</name>
<dbReference type="Gene3D" id="3.40.50.1240">
    <property type="entry name" value="Phosphoglycerate mutase-like"/>
    <property type="match status" value="1"/>
</dbReference>
<dbReference type="CTD" id="92370"/>
<dbReference type="SUPFAM" id="SSF53254">
    <property type="entry name" value="Phosphoglycerate mutase-like"/>
    <property type="match status" value="1"/>
</dbReference>
<reference evidence="18" key="1">
    <citation type="submission" date="2025-08" db="UniProtKB">
        <authorList>
            <consortium name="RefSeq"/>
        </authorList>
    </citation>
    <scope>IDENTIFICATION</scope>
    <source>
        <tissue evidence="18">Muscle</tissue>
    </source>
</reference>
<dbReference type="Proteomes" id="UP000248484">
    <property type="component" value="Chromosome 1"/>
</dbReference>
<evidence type="ECO:0000256" key="11">
    <source>
        <dbReference type="ARBA" id="ARBA00040357"/>
    </source>
</evidence>
<evidence type="ECO:0000256" key="14">
    <source>
        <dbReference type="ARBA" id="ARBA00064343"/>
    </source>
</evidence>
<comment type="catalytic activity">
    <reaction evidence="10">
        <text>3-O-[beta-D-GlcA-(1-&gt;3)-beta-D-Gal-(1-&gt;3)-beta-D-Gal-(1-&gt;4)-beta-D-2-O-P-Xyl]-L-seryl-[protein] + H2O = 3-O-(beta-D-GlcA-(1-&gt;3)-beta-D-Gal-(1-&gt;3)-beta-D-Gal-(1-&gt;4)-beta-D-Xyl)-L-seryl-[protein] + phosphate</text>
        <dbReference type="Rhea" id="RHEA:56512"/>
        <dbReference type="Rhea" id="RHEA-COMP:12573"/>
        <dbReference type="Rhea" id="RHEA-COMP:14559"/>
        <dbReference type="ChEBI" id="CHEBI:15377"/>
        <dbReference type="ChEBI" id="CHEBI:43474"/>
        <dbReference type="ChEBI" id="CHEBI:132093"/>
        <dbReference type="ChEBI" id="CHEBI:140495"/>
    </reaction>
</comment>
<evidence type="ECO:0000256" key="2">
    <source>
        <dbReference type="ARBA" id="ARBA00005375"/>
    </source>
</evidence>
<feature type="region of interest" description="Disordered" evidence="15">
    <location>
        <begin position="91"/>
        <end position="112"/>
    </location>
</feature>
<evidence type="ECO:0000256" key="15">
    <source>
        <dbReference type="SAM" id="MobiDB-lite"/>
    </source>
</evidence>